<dbReference type="InterPro" id="IPR000380">
    <property type="entry name" value="Topo_IA"/>
</dbReference>
<dbReference type="PANTHER" id="PTHR42785:SF1">
    <property type="entry name" value="DNA TOPOISOMERASE"/>
    <property type="match status" value="1"/>
</dbReference>
<dbReference type="PROSITE" id="PS00396">
    <property type="entry name" value="TOPO_IA_1"/>
    <property type="match status" value="1"/>
</dbReference>
<protein>
    <recommendedName>
        <fullName evidence="3">DNA topoisomerase</fullName>
        <ecNumber evidence="3">5.6.2.1</ecNumber>
    </recommendedName>
</protein>
<organism evidence="9">
    <name type="scientific">viral metagenome</name>
    <dbReference type="NCBI Taxonomy" id="1070528"/>
    <lineage>
        <taxon>unclassified sequences</taxon>
        <taxon>metagenomes</taxon>
        <taxon>organismal metagenomes</taxon>
    </lineage>
</organism>
<dbReference type="Gene3D" id="1.10.460.10">
    <property type="entry name" value="Topoisomerase I, domain 2"/>
    <property type="match status" value="2"/>
</dbReference>
<dbReference type="InterPro" id="IPR006171">
    <property type="entry name" value="TOPRIM_dom"/>
</dbReference>
<dbReference type="GO" id="GO:0003677">
    <property type="term" value="F:DNA binding"/>
    <property type="evidence" value="ECO:0007669"/>
    <property type="project" value="UniProtKB-KW"/>
</dbReference>
<evidence type="ECO:0000256" key="3">
    <source>
        <dbReference type="ARBA" id="ARBA00012891"/>
    </source>
</evidence>
<reference evidence="9" key="1">
    <citation type="journal article" date="2020" name="Nature">
        <title>Giant virus diversity and host interactions through global metagenomics.</title>
        <authorList>
            <person name="Schulz F."/>
            <person name="Roux S."/>
            <person name="Paez-Espino D."/>
            <person name="Jungbluth S."/>
            <person name="Walsh D.A."/>
            <person name="Denef V.J."/>
            <person name="McMahon K.D."/>
            <person name="Konstantinidis K.T."/>
            <person name="Eloe-Fadrosh E.A."/>
            <person name="Kyrpides N.C."/>
            <person name="Woyke T."/>
        </authorList>
    </citation>
    <scope>NUCLEOTIDE SEQUENCE</scope>
    <source>
        <strain evidence="9">GVMAG-M-3300024301-20</strain>
    </source>
</reference>
<dbReference type="Gene3D" id="3.40.50.140">
    <property type="match status" value="1"/>
</dbReference>
<dbReference type="GO" id="GO:0006265">
    <property type="term" value="P:DNA topological change"/>
    <property type="evidence" value="ECO:0007669"/>
    <property type="project" value="InterPro"/>
</dbReference>
<evidence type="ECO:0000259" key="7">
    <source>
        <dbReference type="PROSITE" id="PS50880"/>
    </source>
</evidence>
<dbReference type="SMART" id="SM00493">
    <property type="entry name" value="TOPRIM"/>
    <property type="match status" value="1"/>
</dbReference>
<dbReference type="Pfam" id="PF01131">
    <property type="entry name" value="Topoisom_bac"/>
    <property type="match status" value="1"/>
</dbReference>
<dbReference type="SMART" id="SM00437">
    <property type="entry name" value="TOP1Ac"/>
    <property type="match status" value="1"/>
</dbReference>
<dbReference type="PANTHER" id="PTHR42785">
    <property type="entry name" value="DNA TOPOISOMERASE, TYPE IA, CORE"/>
    <property type="match status" value="1"/>
</dbReference>
<dbReference type="InterPro" id="IPR013824">
    <property type="entry name" value="Topo_IA_cen_sub1"/>
</dbReference>
<keyword evidence="5" id="KW-0238">DNA-binding</keyword>
<dbReference type="Gene3D" id="1.10.290.10">
    <property type="entry name" value="Topoisomerase I, domain 4"/>
    <property type="match status" value="1"/>
</dbReference>
<evidence type="ECO:0000256" key="1">
    <source>
        <dbReference type="ARBA" id="ARBA00000213"/>
    </source>
</evidence>
<dbReference type="InterPro" id="IPR003601">
    <property type="entry name" value="Topo_IA_2"/>
</dbReference>
<evidence type="ECO:0000256" key="6">
    <source>
        <dbReference type="ARBA" id="ARBA00023235"/>
    </source>
</evidence>
<dbReference type="PRINTS" id="PR00417">
    <property type="entry name" value="PRTPISMRASEI"/>
</dbReference>
<sequence length="805" mass="93041">MVILVIVESPSKCKKIEEYLGPGYKVMASFGHLRILDGLESIDINNQFRPKYTLAKETIKLKQIEKLRTEINNASDVILACDDDREGESICWHICDLFDLSVSSTKRIIFHEITETAIKKAIYNPTKINMDLVHAQQARQILDLLVGFTITPILWGCISKKHDGSLSAGRCQTPALRLIYENYLDIQKNIAGKEVYNVTGYFTNLNLLFELNTQFTCKQDTQDFLNKCINYLFKYEVSLPKKTIRKSPEPLTTSNLQQLANNEIHMSPKETMKYAQELYEAGYITYMRTDTKKYSIEFINLAKEYIKIMYGEQYISQTIDLLALNSQQQIQTQIQTQILKNNDKKTKSTNNANANTKLEPHEAIRPVKINQLTITDETISQKAKKLYELIWKRTLESCMPSAQYNVISAKMNAPDNLCFVYKCEQVIFPGWQVVKKEYEEVVKAFSYLQLLEKNTDFKAKKIEAKFSLVELKSHYSEAHLVKLLEDKGIGRPSTFASLIDKIQERKYVEKKNIDGREITNDDFILEDNNTITIISNSRTYGNEKNKLVITSLGILVIEFLLDKFDTFFNYEYTQNMENTLDQIAKGESIWYQLCETCHSELHLLVKDIKTNKFCIQIGDNYSLIIGKHGPVVKHIDANKNVSFLPVKKDLNLKELETKSQTNNIVLEDILENKEGANRYEPIGKYKGHELFIKKGKFGLYAQWETNKVSLKGDLGSTPIEKIQYIDVLRFLEKYGLLDTSKPIGLVRELIGQDLSIRNGKYGDYIYYKKPRVKKPEFYKLNGFKGDCRTCDKDLLINWIKQTYKF</sequence>
<evidence type="ECO:0000313" key="9">
    <source>
        <dbReference type="EMBL" id="QHT96087.1"/>
    </source>
</evidence>
<keyword evidence="4" id="KW-0799">Topoisomerase</keyword>
<proteinExistence type="inferred from homology"/>
<dbReference type="SUPFAM" id="SSF56712">
    <property type="entry name" value="Prokaryotic type I DNA topoisomerase"/>
    <property type="match status" value="1"/>
</dbReference>
<dbReference type="PROSITE" id="PS52039">
    <property type="entry name" value="TOPO_IA_2"/>
    <property type="match status" value="1"/>
</dbReference>
<evidence type="ECO:0000256" key="5">
    <source>
        <dbReference type="ARBA" id="ARBA00023125"/>
    </source>
</evidence>
<accession>A0A6C0IW76</accession>
<name>A0A6C0IW76_9ZZZZ</name>
<feature type="domain" description="Topo IA-type catalytic" evidence="8">
    <location>
        <begin position="129"/>
        <end position="605"/>
    </location>
</feature>
<dbReference type="EMBL" id="MN740251">
    <property type="protein sequence ID" value="QHT96087.1"/>
    <property type="molecule type" value="Genomic_DNA"/>
</dbReference>
<comment type="similarity">
    <text evidence="2">Belongs to the type IA topoisomerase family.</text>
</comment>
<dbReference type="AlphaFoldDB" id="A0A6C0IW76"/>
<dbReference type="InterPro" id="IPR003602">
    <property type="entry name" value="Topo_IA_DNA-bd_dom"/>
</dbReference>
<dbReference type="Pfam" id="PF01751">
    <property type="entry name" value="Toprim"/>
    <property type="match status" value="1"/>
</dbReference>
<dbReference type="Gene3D" id="2.70.20.10">
    <property type="entry name" value="Topoisomerase I, domain 3"/>
    <property type="match status" value="1"/>
</dbReference>
<comment type="catalytic activity">
    <reaction evidence="1">
        <text>ATP-independent breakage of single-stranded DNA, followed by passage and rejoining.</text>
        <dbReference type="EC" id="5.6.2.1"/>
    </reaction>
</comment>
<evidence type="ECO:0000256" key="2">
    <source>
        <dbReference type="ARBA" id="ARBA00009446"/>
    </source>
</evidence>
<evidence type="ECO:0000256" key="4">
    <source>
        <dbReference type="ARBA" id="ARBA00023029"/>
    </source>
</evidence>
<dbReference type="InterPro" id="IPR013497">
    <property type="entry name" value="Topo_IA_cen"/>
</dbReference>
<dbReference type="PROSITE" id="PS50880">
    <property type="entry name" value="TOPRIM"/>
    <property type="match status" value="1"/>
</dbReference>
<dbReference type="InterPro" id="IPR013825">
    <property type="entry name" value="Topo_IA_cen_sub2"/>
</dbReference>
<dbReference type="InterPro" id="IPR023406">
    <property type="entry name" value="Topo_IA_AS"/>
</dbReference>
<keyword evidence="6" id="KW-0413">Isomerase</keyword>
<dbReference type="GO" id="GO:0003917">
    <property type="term" value="F:DNA topoisomerase type I (single strand cut, ATP-independent) activity"/>
    <property type="evidence" value="ECO:0007669"/>
    <property type="project" value="UniProtKB-EC"/>
</dbReference>
<dbReference type="SMART" id="SM00436">
    <property type="entry name" value="TOP1Bc"/>
    <property type="match status" value="1"/>
</dbReference>
<evidence type="ECO:0000259" key="8">
    <source>
        <dbReference type="PROSITE" id="PS52039"/>
    </source>
</evidence>
<dbReference type="EC" id="5.6.2.1" evidence="3"/>
<feature type="domain" description="Toprim" evidence="7">
    <location>
        <begin position="2"/>
        <end position="113"/>
    </location>
</feature>
<dbReference type="CDD" id="cd00186">
    <property type="entry name" value="TOP1Ac"/>
    <property type="match status" value="1"/>
</dbReference>
<dbReference type="InterPro" id="IPR023405">
    <property type="entry name" value="Topo_IA_core_domain"/>
</dbReference>
<dbReference type="InterPro" id="IPR013826">
    <property type="entry name" value="Topo_IA_cen_sub3"/>
</dbReference>